<dbReference type="OrthoDB" id="9808976at2"/>
<evidence type="ECO:0000313" key="1">
    <source>
        <dbReference type="EMBL" id="KGX92518.1"/>
    </source>
</evidence>
<dbReference type="SUPFAM" id="SSF75011">
    <property type="entry name" value="3-carboxy-cis,cis-mucoante lactonizing enzyme"/>
    <property type="match status" value="1"/>
</dbReference>
<dbReference type="Proteomes" id="UP000030528">
    <property type="component" value="Unassembled WGS sequence"/>
</dbReference>
<name>A0A0A5GMU0_9BACI</name>
<accession>A0A0A5GMU0</accession>
<evidence type="ECO:0000313" key="2">
    <source>
        <dbReference type="Proteomes" id="UP000030528"/>
    </source>
</evidence>
<dbReference type="eggNOG" id="ENOG5032SVT">
    <property type="taxonomic scope" value="Bacteria"/>
</dbReference>
<dbReference type="STRING" id="1385510.GCA_000425205_02028"/>
<dbReference type="RefSeq" id="WP_026800409.1">
    <property type="nucleotide sequence ID" value="NZ_AULI01000008.1"/>
</dbReference>
<dbReference type="EMBL" id="AVPE01000006">
    <property type="protein sequence ID" value="KGX92518.1"/>
    <property type="molecule type" value="Genomic_DNA"/>
</dbReference>
<proteinExistence type="predicted"/>
<gene>
    <name evidence="1" type="ORF">N781_17030</name>
</gene>
<sequence length="320" mass="36954">MSEWYVVGAQQKNGVLKDWQQYKKGVIVKVNSQNGKVTPCVEYTSPRRVVAEEKPSYSFTAATVEGGHMYVPTTTEVLVYELPSFNRVHYVSLPRFNDVHHVRPLRNGNLLVVNTGLEMVVEMNKIGQVVREWNVLGVDPWKWFDPNVDYRKVPSTKPHVSHPNYGVEMNGEIWVTRCLQHDLACVDDPTKTIPVGTTYIHDGIHYGDHLYFTQTDGKVITIRKSGMNERQVYDLNEFEGHQRELGWCRGIEVINPQEIIVAFTRIRPKKIKQNGVWVWDGDYGKEPTRIACYHLGERKLKWEMPLETYGLNAIYSVHRV</sequence>
<dbReference type="AlphaFoldDB" id="A0A0A5GMU0"/>
<comment type="caution">
    <text evidence="1">The sequence shown here is derived from an EMBL/GenBank/DDBJ whole genome shotgun (WGS) entry which is preliminary data.</text>
</comment>
<reference evidence="1 2" key="1">
    <citation type="submission" date="2013-08" db="EMBL/GenBank/DDBJ databases">
        <authorList>
            <person name="Huang J."/>
            <person name="Wang G."/>
        </authorList>
    </citation>
    <scope>NUCLEOTIDE SEQUENCE [LARGE SCALE GENOMIC DNA]</scope>
    <source>
        <strain evidence="1 2">JSM 076056</strain>
    </source>
</reference>
<keyword evidence="2" id="KW-1185">Reference proteome</keyword>
<organism evidence="1 2">
    <name type="scientific">Pontibacillus halophilus JSM 076056 = DSM 19796</name>
    <dbReference type="NCBI Taxonomy" id="1385510"/>
    <lineage>
        <taxon>Bacteria</taxon>
        <taxon>Bacillati</taxon>
        <taxon>Bacillota</taxon>
        <taxon>Bacilli</taxon>
        <taxon>Bacillales</taxon>
        <taxon>Bacillaceae</taxon>
        <taxon>Pontibacillus</taxon>
    </lineage>
</organism>
<protein>
    <submittedName>
        <fullName evidence="1">Uncharacterized protein</fullName>
    </submittedName>
</protein>